<dbReference type="Proteomes" id="UP000006038">
    <property type="component" value="Chromosome 1"/>
</dbReference>
<dbReference type="PROSITE" id="PS50089">
    <property type="entry name" value="ZF_RING_2"/>
    <property type="match status" value="1"/>
</dbReference>
<dbReference type="HOGENOM" id="CLU_1878778_0_0_1"/>
<dbReference type="GO" id="GO:0061630">
    <property type="term" value="F:ubiquitin protein ligase activity"/>
    <property type="evidence" value="ECO:0007669"/>
    <property type="project" value="TreeGrafter"/>
</dbReference>
<keyword evidence="3" id="KW-0862">Zinc</keyword>
<evidence type="ECO:0000259" key="6">
    <source>
        <dbReference type="PROSITE" id="PS50089"/>
    </source>
</evidence>
<dbReference type="GO" id="GO:0016567">
    <property type="term" value="P:protein ubiquitination"/>
    <property type="evidence" value="ECO:0007669"/>
    <property type="project" value="TreeGrafter"/>
</dbReference>
<dbReference type="SUPFAM" id="SSF57850">
    <property type="entry name" value="RING/U-box"/>
    <property type="match status" value="1"/>
</dbReference>
<organism evidence="7">
    <name type="scientific">Oryza brachyantha</name>
    <name type="common">malo sina</name>
    <dbReference type="NCBI Taxonomy" id="4533"/>
    <lineage>
        <taxon>Eukaryota</taxon>
        <taxon>Viridiplantae</taxon>
        <taxon>Streptophyta</taxon>
        <taxon>Embryophyta</taxon>
        <taxon>Tracheophyta</taxon>
        <taxon>Spermatophyta</taxon>
        <taxon>Magnoliopsida</taxon>
        <taxon>Liliopsida</taxon>
        <taxon>Poales</taxon>
        <taxon>Poaceae</taxon>
        <taxon>BOP clade</taxon>
        <taxon>Oryzoideae</taxon>
        <taxon>Oryzeae</taxon>
        <taxon>Oryzinae</taxon>
        <taxon>Oryza</taxon>
    </lineage>
</organism>
<protein>
    <recommendedName>
        <fullName evidence="6">RING-type domain-containing protein</fullName>
    </recommendedName>
</protein>
<dbReference type="AlphaFoldDB" id="J3L259"/>
<dbReference type="EnsemblPlants" id="OB01G33150.1">
    <property type="protein sequence ID" value="OB01G33150.1"/>
    <property type="gene ID" value="OB01G33150"/>
</dbReference>
<keyword evidence="1" id="KW-0479">Metal-binding</keyword>
<dbReference type="InterPro" id="IPR013083">
    <property type="entry name" value="Znf_RING/FYVE/PHD"/>
</dbReference>
<dbReference type="PANTHER" id="PTHR15710:SF243">
    <property type="entry name" value="E3 UBIQUITIN-PROTEIN LIGASE PRAJA-2 ISOFORM X1"/>
    <property type="match status" value="1"/>
</dbReference>
<dbReference type="Gramene" id="OB01G33150.1">
    <property type="protein sequence ID" value="OB01G33150.1"/>
    <property type="gene ID" value="OB01G33150"/>
</dbReference>
<dbReference type="Gene3D" id="3.30.40.10">
    <property type="entry name" value="Zinc/RING finger domain, C3HC4 (zinc finger)"/>
    <property type="match status" value="1"/>
</dbReference>
<accession>J3L259</accession>
<proteinExistence type="predicted"/>
<feature type="compositionally biased region" description="Basic and acidic residues" evidence="5">
    <location>
        <begin position="55"/>
        <end position="72"/>
    </location>
</feature>
<keyword evidence="8" id="KW-1185">Reference proteome</keyword>
<dbReference type="PANTHER" id="PTHR15710">
    <property type="entry name" value="E3 UBIQUITIN-PROTEIN LIGASE PRAJA"/>
    <property type="match status" value="1"/>
</dbReference>
<dbReference type="GO" id="GO:0008270">
    <property type="term" value="F:zinc ion binding"/>
    <property type="evidence" value="ECO:0007669"/>
    <property type="project" value="UniProtKB-KW"/>
</dbReference>
<dbReference type="Pfam" id="PF13639">
    <property type="entry name" value="zf-RING_2"/>
    <property type="match status" value="1"/>
</dbReference>
<feature type="domain" description="RING-type" evidence="6">
    <location>
        <begin position="84"/>
        <end position="126"/>
    </location>
</feature>
<evidence type="ECO:0000256" key="1">
    <source>
        <dbReference type="ARBA" id="ARBA00022723"/>
    </source>
</evidence>
<reference evidence="7" key="2">
    <citation type="submission" date="2013-04" db="UniProtKB">
        <authorList>
            <consortium name="EnsemblPlants"/>
        </authorList>
    </citation>
    <scope>IDENTIFICATION</scope>
</reference>
<name>J3L259_ORYBR</name>
<dbReference type="GO" id="GO:0005737">
    <property type="term" value="C:cytoplasm"/>
    <property type="evidence" value="ECO:0007669"/>
    <property type="project" value="TreeGrafter"/>
</dbReference>
<evidence type="ECO:0000256" key="5">
    <source>
        <dbReference type="SAM" id="MobiDB-lite"/>
    </source>
</evidence>
<feature type="region of interest" description="Disordered" evidence="5">
    <location>
        <begin position="50"/>
        <end position="77"/>
    </location>
</feature>
<evidence type="ECO:0000256" key="2">
    <source>
        <dbReference type="ARBA" id="ARBA00022771"/>
    </source>
</evidence>
<evidence type="ECO:0000256" key="3">
    <source>
        <dbReference type="ARBA" id="ARBA00022833"/>
    </source>
</evidence>
<dbReference type="InterPro" id="IPR001841">
    <property type="entry name" value="Znf_RING"/>
</dbReference>
<dbReference type="SMART" id="SM00184">
    <property type="entry name" value="RING"/>
    <property type="match status" value="1"/>
</dbReference>
<evidence type="ECO:0000313" key="7">
    <source>
        <dbReference type="EnsemblPlants" id="OB01G33150.1"/>
    </source>
</evidence>
<keyword evidence="2 4" id="KW-0863">Zinc-finger</keyword>
<sequence>MAVETRISIGEVSYKMSAEQKAGADWTTSPCSSVQIRCKVTVKYASRRLSGNGKAVRDRKPDKPWTSEETRPVHTVAPGSDEACGVCKERFSNGGASPVNLPCEHAFHTHCALASLSKGNACPVCRHDMCGLVTPPWTRLAT</sequence>
<evidence type="ECO:0000256" key="4">
    <source>
        <dbReference type="PROSITE-ProRule" id="PRU00175"/>
    </source>
</evidence>
<reference evidence="7" key="1">
    <citation type="journal article" date="2013" name="Nat. Commun.">
        <title>Whole-genome sequencing of Oryza brachyantha reveals mechanisms underlying Oryza genome evolution.</title>
        <authorList>
            <person name="Chen J."/>
            <person name="Huang Q."/>
            <person name="Gao D."/>
            <person name="Wang J."/>
            <person name="Lang Y."/>
            <person name="Liu T."/>
            <person name="Li B."/>
            <person name="Bai Z."/>
            <person name="Luis Goicoechea J."/>
            <person name="Liang C."/>
            <person name="Chen C."/>
            <person name="Zhang W."/>
            <person name="Sun S."/>
            <person name="Liao Y."/>
            <person name="Zhang X."/>
            <person name="Yang L."/>
            <person name="Song C."/>
            <person name="Wang M."/>
            <person name="Shi J."/>
            <person name="Liu G."/>
            <person name="Liu J."/>
            <person name="Zhou H."/>
            <person name="Zhou W."/>
            <person name="Yu Q."/>
            <person name="An N."/>
            <person name="Chen Y."/>
            <person name="Cai Q."/>
            <person name="Wang B."/>
            <person name="Liu B."/>
            <person name="Min J."/>
            <person name="Huang Y."/>
            <person name="Wu H."/>
            <person name="Li Z."/>
            <person name="Zhang Y."/>
            <person name="Yin Y."/>
            <person name="Song W."/>
            <person name="Jiang J."/>
            <person name="Jackson S.A."/>
            <person name="Wing R.A."/>
            <person name="Wang J."/>
            <person name="Chen M."/>
        </authorList>
    </citation>
    <scope>NUCLEOTIDE SEQUENCE [LARGE SCALE GENOMIC DNA]</scope>
    <source>
        <strain evidence="7">cv. IRGC 101232</strain>
    </source>
</reference>
<dbReference type="eggNOG" id="KOG0800">
    <property type="taxonomic scope" value="Eukaryota"/>
</dbReference>
<dbReference type="OMA" id="NLPCEHA"/>
<evidence type="ECO:0000313" key="8">
    <source>
        <dbReference type="Proteomes" id="UP000006038"/>
    </source>
</evidence>